<feature type="transmembrane region" description="Helical" evidence="7">
    <location>
        <begin position="380"/>
        <end position="401"/>
    </location>
</feature>
<feature type="transmembrane region" description="Helical" evidence="7">
    <location>
        <begin position="261"/>
        <end position="278"/>
    </location>
</feature>
<feature type="transmembrane region" description="Helical" evidence="7">
    <location>
        <begin position="413"/>
        <end position="431"/>
    </location>
</feature>
<dbReference type="InterPro" id="IPR050367">
    <property type="entry name" value="APC_superfamily"/>
</dbReference>
<name>A0A1V9Z6Y1_9STRA</name>
<sequence length="549" mass="60665">MKWTNFRARKQYQPRRILPVASGRENTHPSRTETSQERTNSSSVKVEECVEYAMSDKDKASSIHIWALGVVAVMGGQLYGWNAAFASGFLPFALSQVITGLAYIIYMSSAAEVSGKIAFSGGSYGLARITLGYYCGFMVGFLELLEYVASASVSVRYVGDFIITQFDLDPLYQFWIWALFYIVFIGIFQLHGRIYWNFMVFFALSCLLPTILYFFATVGSANLSKYAAMDENGTQYNATGAKVWASGDISSSYFAWLPYTTWAYAGVESVTLVTSTTINPKQSMPRGMMLSTYTLFASNALLLFLVPSIAPGIATCLDDNFPLNNGFANLGISEVLGQWLILPAQMGMAAGFFLPYSYLTQALANSNLLPSSLGLKNQTSTFRCMVASSLFGYFLCVLGYFSPEFQSAMQNLFILAATFCYGAQLVGFVMLRTTYHTETSGYSSPFGIKGAIFSGLIYLLIALSIAGGFQGDNGIAVIALLGFIVLLTLYYHFICKHGQSLSKDEYATVFRFSVMKYNSLRSNRKPRPVHRSSIDHEGIAFLRRLSAKT</sequence>
<feature type="compositionally biased region" description="Basic and acidic residues" evidence="6">
    <location>
        <begin position="25"/>
        <end position="36"/>
    </location>
</feature>
<keyword evidence="5 7" id="KW-0472">Membrane</keyword>
<evidence type="ECO:0000256" key="6">
    <source>
        <dbReference type="SAM" id="MobiDB-lite"/>
    </source>
</evidence>
<keyword evidence="2" id="KW-1003">Cell membrane</keyword>
<evidence type="ECO:0000313" key="9">
    <source>
        <dbReference type="Proteomes" id="UP000243217"/>
    </source>
</evidence>
<feature type="transmembrane region" description="Helical" evidence="7">
    <location>
        <begin position="88"/>
        <end position="106"/>
    </location>
</feature>
<comment type="caution">
    <text evidence="8">The sequence shown here is derived from an EMBL/GenBank/DDBJ whole genome shotgun (WGS) entry which is preliminary data.</text>
</comment>
<dbReference type="OrthoDB" id="78019at2759"/>
<proteinExistence type="predicted"/>
<dbReference type="Proteomes" id="UP000243217">
    <property type="component" value="Unassembled WGS sequence"/>
</dbReference>
<feature type="transmembrane region" description="Helical" evidence="7">
    <location>
        <begin position="290"/>
        <end position="314"/>
    </location>
</feature>
<keyword evidence="4 7" id="KW-1133">Transmembrane helix</keyword>
<dbReference type="EMBL" id="JNBS01002238">
    <property type="protein sequence ID" value="OQR93701.1"/>
    <property type="molecule type" value="Genomic_DNA"/>
</dbReference>
<feature type="transmembrane region" description="Helical" evidence="7">
    <location>
        <begin position="339"/>
        <end position="359"/>
    </location>
</feature>
<keyword evidence="9" id="KW-1185">Reference proteome</keyword>
<evidence type="ECO:0000256" key="4">
    <source>
        <dbReference type="ARBA" id="ARBA00022989"/>
    </source>
</evidence>
<feature type="transmembrane region" description="Helical" evidence="7">
    <location>
        <begin position="126"/>
        <end position="150"/>
    </location>
</feature>
<evidence type="ECO:0000256" key="5">
    <source>
        <dbReference type="ARBA" id="ARBA00023136"/>
    </source>
</evidence>
<dbReference type="InterPro" id="IPR002293">
    <property type="entry name" value="AA/rel_permease1"/>
</dbReference>
<feature type="transmembrane region" description="Helical" evidence="7">
    <location>
        <begin position="475"/>
        <end position="493"/>
    </location>
</feature>
<feature type="transmembrane region" description="Helical" evidence="7">
    <location>
        <begin position="195"/>
        <end position="216"/>
    </location>
</feature>
<dbReference type="GO" id="GO:0005886">
    <property type="term" value="C:plasma membrane"/>
    <property type="evidence" value="ECO:0007669"/>
    <property type="project" value="UniProtKB-SubCell"/>
</dbReference>
<dbReference type="Pfam" id="PF13520">
    <property type="entry name" value="AA_permease_2"/>
    <property type="match status" value="1"/>
</dbReference>
<reference evidence="8 9" key="1">
    <citation type="journal article" date="2014" name="Genome Biol. Evol.">
        <title>The secreted proteins of Achlya hypogyna and Thraustotheca clavata identify the ancestral oomycete secretome and reveal gene acquisitions by horizontal gene transfer.</title>
        <authorList>
            <person name="Misner I."/>
            <person name="Blouin N."/>
            <person name="Leonard G."/>
            <person name="Richards T.A."/>
            <person name="Lane C.E."/>
        </authorList>
    </citation>
    <scope>NUCLEOTIDE SEQUENCE [LARGE SCALE GENOMIC DNA]</scope>
    <source>
        <strain evidence="8 9">ATCC 34112</strain>
    </source>
</reference>
<evidence type="ECO:0000256" key="3">
    <source>
        <dbReference type="ARBA" id="ARBA00022692"/>
    </source>
</evidence>
<feature type="transmembrane region" description="Helical" evidence="7">
    <location>
        <begin position="63"/>
        <end position="82"/>
    </location>
</feature>
<dbReference type="Gene3D" id="1.20.1740.10">
    <property type="entry name" value="Amino acid/polyamine transporter I"/>
    <property type="match status" value="1"/>
</dbReference>
<evidence type="ECO:0000256" key="2">
    <source>
        <dbReference type="ARBA" id="ARBA00022475"/>
    </source>
</evidence>
<dbReference type="GO" id="GO:0022857">
    <property type="term" value="F:transmembrane transporter activity"/>
    <property type="evidence" value="ECO:0007669"/>
    <property type="project" value="InterPro"/>
</dbReference>
<evidence type="ECO:0000256" key="7">
    <source>
        <dbReference type="SAM" id="Phobius"/>
    </source>
</evidence>
<feature type="region of interest" description="Disordered" evidence="6">
    <location>
        <begin position="18"/>
        <end position="42"/>
    </location>
</feature>
<dbReference type="PANTHER" id="PTHR42770:SF7">
    <property type="entry name" value="MEMBRANE PROTEIN"/>
    <property type="match status" value="1"/>
</dbReference>
<feature type="transmembrane region" description="Helical" evidence="7">
    <location>
        <begin position="451"/>
        <end position="469"/>
    </location>
</feature>
<evidence type="ECO:0000313" key="8">
    <source>
        <dbReference type="EMBL" id="OQR93701.1"/>
    </source>
</evidence>
<keyword evidence="3 7" id="KW-0812">Transmembrane</keyword>
<evidence type="ECO:0000256" key="1">
    <source>
        <dbReference type="ARBA" id="ARBA00004651"/>
    </source>
</evidence>
<accession>A0A1V9Z6Y1</accession>
<comment type="subcellular location">
    <subcellularLocation>
        <location evidence="1">Cell membrane</location>
        <topology evidence="1">Multi-pass membrane protein</topology>
    </subcellularLocation>
</comment>
<dbReference type="PANTHER" id="PTHR42770">
    <property type="entry name" value="AMINO ACID TRANSPORTER-RELATED"/>
    <property type="match status" value="1"/>
</dbReference>
<protein>
    <submittedName>
        <fullName evidence="8">Amino Acid-Polyamine-Organocation (APC) Family</fullName>
    </submittedName>
</protein>
<organism evidence="8 9">
    <name type="scientific">Thraustotheca clavata</name>
    <dbReference type="NCBI Taxonomy" id="74557"/>
    <lineage>
        <taxon>Eukaryota</taxon>
        <taxon>Sar</taxon>
        <taxon>Stramenopiles</taxon>
        <taxon>Oomycota</taxon>
        <taxon>Saprolegniomycetes</taxon>
        <taxon>Saprolegniales</taxon>
        <taxon>Achlyaceae</taxon>
        <taxon>Thraustotheca</taxon>
    </lineage>
</organism>
<gene>
    <name evidence="8" type="ORF">THRCLA_22285</name>
</gene>
<feature type="transmembrane region" description="Helical" evidence="7">
    <location>
        <begin position="170"/>
        <end position="188"/>
    </location>
</feature>
<dbReference type="PIRSF" id="PIRSF006060">
    <property type="entry name" value="AA_transporter"/>
    <property type="match status" value="1"/>
</dbReference>
<dbReference type="AlphaFoldDB" id="A0A1V9Z6Y1"/>